<keyword evidence="3" id="KW-1185">Reference proteome</keyword>
<feature type="transmembrane region" description="Helical" evidence="1">
    <location>
        <begin position="7"/>
        <end position="28"/>
    </location>
</feature>
<reference evidence="2 3" key="1">
    <citation type="submission" date="2019-08" db="EMBL/GenBank/DDBJ databases">
        <title>Archangium and Cystobacter genomes.</title>
        <authorList>
            <person name="Chen I.-C.K."/>
            <person name="Wielgoss S."/>
        </authorList>
    </citation>
    <scope>NUCLEOTIDE SEQUENCE [LARGE SCALE GENOMIC DNA]</scope>
    <source>
        <strain evidence="2 3">Cbm 6</strain>
    </source>
</reference>
<proteinExistence type="predicted"/>
<feature type="transmembrane region" description="Helical" evidence="1">
    <location>
        <begin position="104"/>
        <end position="131"/>
    </location>
</feature>
<keyword evidence="1" id="KW-1133">Transmembrane helix</keyword>
<dbReference type="Proteomes" id="UP001611383">
    <property type="component" value="Chromosome"/>
</dbReference>
<name>A0ABY9WUQ0_9BACT</name>
<feature type="transmembrane region" description="Helical" evidence="1">
    <location>
        <begin position="143"/>
        <end position="166"/>
    </location>
</feature>
<organism evidence="2 3">
    <name type="scientific">Archangium minus</name>
    <dbReference type="NCBI Taxonomy" id="83450"/>
    <lineage>
        <taxon>Bacteria</taxon>
        <taxon>Pseudomonadati</taxon>
        <taxon>Myxococcota</taxon>
        <taxon>Myxococcia</taxon>
        <taxon>Myxococcales</taxon>
        <taxon>Cystobacterineae</taxon>
        <taxon>Archangiaceae</taxon>
        <taxon>Archangium</taxon>
    </lineage>
</organism>
<evidence type="ECO:0000313" key="3">
    <source>
        <dbReference type="Proteomes" id="UP001611383"/>
    </source>
</evidence>
<accession>A0ABY9WUQ0</accession>
<dbReference type="EMBL" id="CP043494">
    <property type="protein sequence ID" value="WNG47044.1"/>
    <property type="molecule type" value="Genomic_DNA"/>
</dbReference>
<sequence length="275" mass="28293">MTEFLDAILAFPTVIFTIPLGVVVGYWLTVMVGAVGIDLLDGDIGDFALGAKAGATEALEGGVKGAMEGGAKAALEGGAKAAMEGGAKAAMEGSSEHGGSFLEVLGFGGVPVTVSVSFVVFLSWLLSLAFAHPAKEALGALPGALVSGGLAALCLAVGLVLAGLAVRPLRPMFAVHQAPRRSELMGRVCVIASGRVDGRFGHATFEDGGAGLILNVVCDKANELKRGEKALILGYDAARDAYEVEPVDWLLPEEMEHLKDPLTAAALARDRVRAR</sequence>
<dbReference type="RefSeq" id="WP_395824127.1">
    <property type="nucleotide sequence ID" value="NZ_CP043494.1"/>
</dbReference>
<keyword evidence="1" id="KW-0812">Transmembrane</keyword>
<protein>
    <recommendedName>
        <fullName evidence="4">DUF1449 family protein</fullName>
    </recommendedName>
</protein>
<gene>
    <name evidence="2" type="ORF">F0U60_25155</name>
</gene>
<evidence type="ECO:0000313" key="2">
    <source>
        <dbReference type="EMBL" id="WNG47044.1"/>
    </source>
</evidence>
<evidence type="ECO:0000256" key="1">
    <source>
        <dbReference type="SAM" id="Phobius"/>
    </source>
</evidence>
<keyword evidence="1" id="KW-0472">Membrane</keyword>
<evidence type="ECO:0008006" key="4">
    <source>
        <dbReference type="Google" id="ProtNLM"/>
    </source>
</evidence>